<dbReference type="GO" id="GO:0032153">
    <property type="term" value="C:cell division site"/>
    <property type="evidence" value="ECO:0007669"/>
    <property type="project" value="TreeGrafter"/>
</dbReference>
<evidence type="ECO:0000256" key="3">
    <source>
        <dbReference type="ARBA" id="ARBA00011160"/>
    </source>
</evidence>
<evidence type="ECO:0000256" key="2">
    <source>
        <dbReference type="ARBA" id="ARBA00007379"/>
    </source>
</evidence>
<keyword evidence="9 13" id="KW-1133">Transmembrane helix</keyword>
<evidence type="ECO:0000259" key="15">
    <source>
        <dbReference type="Pfam" id="PF18075"/>
    </source>
</evidence>
<dbReference type="PANTHER" id="PTHR47755">
    <property type="entry name" value="CELL DIVISION PROTEIN FTSX"/>
    <property type="match status" value="1"/>
</dbReference>
<dbReference type="InterPro" id="IPR040690">
    <property type="entry name" value="FtsX_ECD"/>
</dbReference>
<dbReference type="Proteomes" id="UP000015462">
    <property type="component" value="Unassembled WGS sequence"/>
</dbReference>
<keyword evidence="5 12" id="KW-1003">Cell membrane</keyword>
<dbReference type="PIRSF" id="PIRSF003097">
    <property type="entry name" value="FtsX"/>
    <property type="match status" value="1"/>
</dbReference>
<comment type="subcellular location">
    <subcellularLocation>
        <location evidence="1">Cell inner membrane</location>
        <topology evidence="1">Multi-pass membrane protein</topology>
    </subcellularLocation>
</comment>
<feature type="transmembrane region" description="Helical" evidence="13">
    <location>
        <begin position="188"/>
        <end position="209"/>
    </location>
</feature>
<evidence type="ECO:0000259" key="14">
    <source>
        <dbReference type="Pfam" id="PF02687"/>
    </source>
</evidence>
<evidence type="ECO:0000313" key="16">
    <source>
        <dbReference type="EMBL" id="EPD12789.1"/>
    </source>
</evidence>
<protein>
    <recommendedName>
        <fullName evidence="4 12">Cell division protein FtsX</fullName>
    </recommendedName>
</protein>
<accession>A0AB33Z122</accession>
<dbReference type="GO" id="GO:0005886">
    <property type="term" value="C:plasma membrane"/>
    <property type="evidence" value="ECO:0007669"/>
    <property type="project" value="UniProtKB-SubCell"/>
</dbReference>
<evidence type="ECO:0000256" key="7">
    <source>
        <dbReference type="ARBA" id="ARBA00022618"/>
    </source>
</evidence>
<evidence type="ECO:0000256" key="8">
    <source>
        <dbReference type="ARBA" id="ARBA00022692"/>
    </source>
</evidence>
<organism evidence="16 17">
    <name type="scientific">Cycloclasticus pugetii</name>
    <dbReference type="NCBI Taxonomy" id="34068"/>
    <lineage>
        <taxon>Bacteria</taxon>
        <taxon>Pseudomonadati</taxon>
        <taxon>Pseudomonadota</taxon>
        <taxon>Gammaproteobacteria</taxon>
        <taxon>Thiotrichales</taxon>
        <taxon>Piscirickettsiaceae</taxon>
        <taxon>Cycloclasticus</taxon>
    </lineage>
</organism>
<evidence type="ECO:0000256" key="4">
    <source>
        <dbReference type="ARBA" id="ARBA00021907"/>
    </source>
</evidence>
<evidence type="ECO:0000256" key="10">
    <source>
        <dbReference type="ARBA" id="ARBA00023136"/>
    </source>
</evidence>
<sequence length="319" mass="35503">MASRRQNVQRPTSLFSLRAYVLIHLHTFFASLGRFSRAPFNFMMTVSVIAITLSLPSGLLVSINNLQSLSGQIDLNNNISLFLDQSVNLEQASKLSQALHEHDQITQSLLISKQAALEEFQQYSGFGSAISALASNPLPHVIQITPIIQLNNREALEALVNELKQRADIELVQLDMGWLDRLNGILNIAQRGVSIITVLLGFAVLLIVSNTIRLELQHRRDEIDITRLVGATRSFIMRPFIYSGFWYGFLGGIFACLLVNLSVWLIDGPTSSLSALYNSSFSLSFMPLGHAILWVIFSISLGIIGSWLVVSRYLSELEN</sequence>
<evidence type="ECO:0000256" key="13">
    <source>
        <dbReference type="SAM" id="Phobius"/>
    </source>
</evidence>
<evidence type="ECO:0000256" key="5">
    <source>
        <dbReference type="ARBA" id="ARBA00022475"/>
    </source>
</evidence>
<dbReference type="GO" id="GO:0051301">
    <property type="term" value="P:cell division"/>
    <property type="evidence" value="ECO:0007669"/>
    <property type="project" value="UniProtKB-KW"/>
</dbReference>
<reference evidence="16 17" key="1">
    <citation type="journal article" date="2013" name="Genome Announc.">
        <title>Genome Sequence of the Pyrene- and Fluoranthene-Degrading Bacterium Cycloclasticus sp. Strain PY97M.</title>
        <authorList>
            <person name="Cui Z."/>
            <person name="Xu G."/>
            <person name="Li Q."/>
            <person name="Gao W."/>
            <person name="Zheng L."/>
        </authorList>
    </citation>
    <scope>NUCLEOTIDE SEQUENCE [LARGE SCALE GENOMIC DNA]</scope>
    <source>
        <strain evidence="16 17">PY97M</strain>
    </source>
</reference>
<name>A0AB33Z122_9GAMM</name>
<feature type="transmembrane region" description="Helical" evidence="13">
    <location>
        <begin position="286"/>
        <end position="310"/>
    </location>
</feature>
<proteinExistence type="inferred from homology"/>
<evidence type="ECO:0000256" key="1">
    <source>
        <dbReference type="ARBA" id="ARBA00004429"/>
    </source>
</evidence>
<evidence type="ECO:0000256" key="6">
    <source>
        <dbReference type="ARBA" id="ARBA00022519"/>
    </source>
</evidence>
<dbReference type="EMBL" id="ASHL01000006">
    <property type="protein sequence ID" value="EPD12789.1"/>
    <property type="molecule type" value="Genomic_DNA"/>
</dbReference>
<feature type="transmembrane region" description="Helical" evidence="13">
    <location>
        <begin position="245"/>
        <end position="266"/>
    </location>
</feature>
<dbReference type="InterPro" id="IPR047590">
    <property type="entry name" value="FtsX_proteobact-type"/>
</dbReference>
<evidence type="ECO:0000256" key="12">
    <source>
        <dbReference type="PIRNR" id="PIRNR003097"/>
    </source>
</evidence>
<keyword evidence="8 13" id="KW-0812">Transmembrane</keyword>
<dbReference type="RefSeq" id="WP_016390574.1">
    <property type="nucleotide sequence ID" value="NZ_JARGOU010000005.1"/>
</dbReference>
<dbReference type="AlphaFoldDB" id="A0AB33Z122"/>
<dbReference type="PANTHER" id="PTHR47755:SF1">
    <property type="entry name" value="CELL DIVISION PROTEIN FTSX"/>
    <property type="match status" value="1"/>
</dbReference>
<keyword evidence="17" id="KW-1185">Reference proteome</keyword>
<feature type="domain" description="FtsX extracellular" evidence="15">
    <location>
        <begin position="78"/>
        <end position="172"/>
    </location>
</feature>
<dbReference type="Gene3D" id="3.30.70.3040">
    <property type="match status" value="1"/>
</dbReference>
<keyword evidence="7 12" id="KW-0132">Cell division</keyword>
<comment type="caution">
    <text evidence="16">The sequence shown here is derived from an EMBL/GenBank/DDBJ whole genome shotgun (WGS) entry which is preliminary data.</text>
</comment>
<dbReference type="InterPro" id="IPR004513">
    <property type="entry name" value="FtsX"/>
</dbReference>
<comment type="function">
    <text evidence="12">Part of the ABC transporter FtsEX involved in cellular division.</text>
</comment>
<comment type="similarity">
    <text evidence="2 12">Belongs to the ABC-4 integral membrane protein family. FtsX subfamily.</text>
</comment>
<evidence type="ECO:0000313" key="17">
    <source>
        <dbReference type="Proteomes" id="UP000015462"/>
    </source>
</evidence>
<evidence type="ECO:0000256" key="11">
    <source>
        <dbReference type="ARBA" id="ARBA00023306"/>
    </source>
</evidence>
<keyword evidence="10 12" id="KW-0472">Membrane</keyword>
<keyword evidence="11 12" id="KW-0131">Cell cycle</keyword>
<dbReference type="InterPro" id="IPR003838">
    <property type="entry name" value="ABC3_permease_C"/>
</dbReference>
<dbReference type="NCBIfam" id="TIGR00439">
    <property type="entry name" value="FtsX_Gneg"/>
    <property type="match status" value="1"/>
</dbReference>
<evidence type="ECO:0000256" key="9">
    <source>
        <dbReference type="ARBA" id="ARBA00022989"/>
    </source>
</evidence>
<feature type="domain" description="ABC3 transporter permease C-terminal" evidence="14">
    <location>
        <begin position="195"/>
        <end position="314"/>
    </location>
</feature>
<keyword evidence="6 12" id="KW-0997">Cell inner membrane</keyword>
<feature type="transmembrane region" description="Helical" evidence="13">
    <location>
        <begin position="42"/>
        <end position="63"/>
    </location>
</feature>
<dbReference type="Pfam" id="PF02687">
    <property type="entry name" value="FtsX"/>
    <property type="match status" value="1"/>
</dbReference>
<gene>
    <name evidence="16" type="ORF">L196_07966</name>
</gene>
<comment type="subunit">
    <text evidence="3">Forms a membrane-associated complex with FtsE.</text>
</comment>
<dbReference type="Pfam" id="PF18075">
    <property type="entry name" value="FtsX_ECD"/>
    <property type="match status" value="1"/>
</dbReference>